<dbReference type="NCBIfam" id="TIGR00685">
    <property type="entry name" value="T6PP"/>
    <property type="match status" value="1"/>
</dbReference>
<keyword evidence="5" id="KW-1185">Reference proteome</keyword>
<keyword evidence="1 3" id="KW-0378">Hydrolase</keyword>
<dbReference type="Proteomes" id="UP000245507">
    <property type="component" value="Unassembled WGS sequence"/>
</dbReference>
<evidence type="ECO:0000256" key="3">
    <source>
        <dbReference type="RuleBase" id="RU361117"/>
    </source>
</evidence>
<evidence type="ECO:0000256" key="2">
    <source>
        <dbReference type="ARBA" id="ARBA00024179"/>
    </source>
</evidence>
<reference evidence="4 5" key="1">
    <citation type="submission" date="2018-05" db="EMBL/GenBank/DDBJ databases">
        <title>Nocardioides silvaticus genome.</title>
        <authorList>
            <person name="Li C."/>
            <person name="Wang G."/>
        </authorList>
    </citation>
    <scope>NUCLEOTIDE SEQUENCE [LARGE SCALE GENOMIC DNA]</scope>
    <source>
        <strain evidence="4 5">CCTCC AB 2018079</strain>
    </source>
</reference>
<protein>
    <recommendedName>
        <fullName evidence="3">Trehalose 6-phosphate phosphatase</fullName>
        <ecNumber evidence="3">3.1.3.12</ecNumber>
    </recommendedName>
</protein>
<evidence type="ECO:0000256" key="1">
    <source>
        <dbReference type="ARBA" id="ARBA00022801"/>
    </source>
</evidence>
<comment type="caution">
    <text evidence="4">The sequence shown here is derived from an EMBL/GenBank/DDBJ whole genome shotgun (WGS) entry which is preliminary data.</text>
</comment>
<dbReference type="PANTHER" id="PTHR43768">
    <property type="entry name" value="TREHALOSE 6-PHOSPHATE PHOSPHATASE"/>
    <property type="match status" value="1"/>
</dbReference>
<dbReference type="InterPro" id="IPR044651">
    <property type="entry name" value="OTSB-like"/>
</dbReference>
<comment type="similarity">
    <text evidence="3">Belongs to the trehalose phosphatase family.</text>
</comment>
<dbReference type="UniPathway" id="UPA00299"/>
<evidence type="ECO:0000313" key="5">
    <source>
        <dbReference type="Proteomes" id="UP000245507"/>
    </source>
</evidence>
<name>A0A316TIM7_9ACTN</name>
<dbReference type="Gene3D" id="3.40.50.1000">
    <property type="entry name" value="HAD superfamily/HAD-like"/>
    <property type="match status" value="1"/>
</dbReference>
<comment type="cofactor">
    <cofactor evidence="3">
        <name>Mg(2+)</name>
        <dbReference type="ChEBI" id="CHEBI:18420"/>
    </cofactor>
</comment>
<dbReference type="GO" id="GO:0046872">
    <property type="term" value="F:metal ion binding"/>
    <property type="evidence" value="ECO:0007669"/>
    <property type="project" value="UniProtKB-KW"/>
</dbReference>
<gene>
    <name evidence="4" type="primary">otsB</name>
    <name evidence="4" type="ORF">DJ010_13740</name>
</gene>
<proteinExistence type="inferred from homology"/>
<organism evidence="4 5">
    <name type="scientific">Nocardioides silvaticus</name>
    <dbReference type="NCBI Taxonomy" id="2201891"/>
    <lineage>
        <taxon>Bacteria</taxon>
        <taxon>Bacillati</taxon>
        <taxon>Actinomycetota</taxon>
        <taxon>Actinomycetes</taxon>
        <taxon>Propionibacteriales</taxon>
        <taxon>Nocardioidaceae</taxon>
        <taxon>Nocardioides</taxon>
    </lineage>
</organism>
<dbReference type="InterPro" id="IPR023214">
    <property type="entry name" value="HAD_sf"/>
</dbReference>
<evidence type="ECO:0000313" key="4">
    <source>
        <dbReference type="EMBL" id="PWN02184.1"/>
    </source>
</evidence>
<dbReference type="Pfam" id="PF02358">
    <property type="entry name" value="Trehalose_PPase"/>
    <property type="match status" value="2"/>
</dbReference>
<dbReference type="Gene3D" id="3.30.70.1020">
    <property type="entry name" value="Trehalose-6-phosphate phosphatase related protein, domain 2"/>
    <property type="match status" value="1"/>
</dbReference>
<dbReference type="AlphaFoldDB" id="A0A316TIM7"/>
<comment type="function">
    <text evidence="2 3">Removes the phosphate from trehalose 6-phosphate to produce free trehalose.</text>
</comment>
<dbReference type="InterPro" id="IPR036412">
    <property type="entry name" value="HAD-like_sf"/>
</dbReference>
<dbReference type="GO" id="GO:0005992">
    <property type="term" value="P:trehalose biosynthetic process"/>
    <property type="evidence" value="ECO:0007669"/>
    <property type="project" value="UniProtKB-UniPathway"/>
</dbReference>
<keyword evidence="3" id="KW-0479">Metal-binding</keyword>
<sequence>MQFSSPEGEHRYADLVRVADRTIVGLDFDGTLAPIVDDPTRAHIHPDAADALIDLAPQVAAIAVITGRPARQALDLGGLEEVGDAIQGAGKELFLFGQYGNERWSSRQRRIVSPRPPRGLATFERDLPRTLRQADAADAYVEDKGLAVAVHTRRLPDPGEAFERLLPPMRALAEAHGMVVEPGRNVIEVRSPGAHKGMVVEKLAAELDARGFLFAGDDLGDLEAFEAVTELEKTGLAALRVCSASQEQSALLPLADVVVTGPSGVVGLLRQLRLDIMQSSAIG</sequence>
<comment type="pathway">
    <text evidence="3">Glycan biosynthesis; trehalose biosynthesis.</text>
</comment>
<dbReference type="GO" id="GO:0004805">
    <property type="term" value="F:trehalose-phosphatase activity"/>
    <property type="evidence" value="ECO:0007669"/>
    <property type="project" value="UniProtKB-EC"/>
</dbReference>
<dbReference type="OrthoDB" id="9816160at2"/>
<comment type="catalytic activity">
    <reaction evidence="3">
        <text>alpha,alpha-trehalose 6-phosphate + H2O = alpha,alpha-trehalose + phosphate</text>
        <dbReference type="Rhea" id="RHEA:23420"/>
        <dbReference type="ChEBI" id="CHEBI:15377"/>
        <dbReference type="ChEBI" id="CHEBI:16551"/>
        <dbReference type="ChEBI" id="CHEBI:43474"/>
        <dbReference type="ChEBI" id="CHEBI:58429"/>
        <dbReference type="EC" id="3.1.3.12"/>
    </reaction>
</comment>
<keyword evidence="3" id="KW-0460">Magnesium</keyword>
<dbReference type="EMBL" id="QGDD01000006">
    <property type="protein sequence ID" value="PWN02184.1"/>
    <property type="molecule type" value="Genomic_DNA"/>
</dbReference>
<dbReference type="EC" id="3.1.3.12" evidence="3"/>
<accession>A0A316TIM7</accession>
<dbReference type="InterPro" id="IPR003337">
    <property type="entry name" value="Trehalose_PPase"/>
</dbReference>
<dbReference type="SUPFAM" id="SSF56784">
    <property type="entry name" value="HAD-like"/>
    <property type="match status" value="1"/>
</dbReference>
<dbReference type="RefSeq" id="WP_109694694.1">
    <property type="nucleotide sequence ID" value="NZ_QGDD01000006.1"/>
</dbReference>
<dbReference type="PANTHER" id="PTHR43768:SF3">
    <property type="entry name" value="TREHALOSE 6-PHOSPHATE PHOSPHATASE"/>
    <property type="match status" value="1"/>
</dbReference>